<evidence type="ECO:0000313" key="12">
    <source>
        <dbReference type="RefSeq" id="XP_071906181.1"/>
    </source>
</evidence>
<evidence type="ECO:0000256" key="4">
    <source>
        <dbReference type="ARBA" id="ARBA00022614"/>
    </source>
</evidence>
<comment type="subcellular location">
    <subcellularLocation>
        <location evidence="1">Cytoplasm</location>
    </subcellularLocation>
</comment>
<dbReference type="InterPro" id="IPR027417">
    <property type="entry name" value="P-loop_NTPase"/>
</dbReference>
<dbReference type="Proteomes" id="UP001652660">
    <property type="component" value="Chromosome 5c"/>
</dbReference>
<dbReference type="RefSeq" id="XP_071906183.1">
    <property type="nucleotide sequence ID" value="XM_072050082.1"/>
</dbReference>
<keyword evidence="11" id="KW-1185">Reference proteome</keyword>
<evidence type="ECO:0000313" key="13">
    <source>
        <dbReference type="RefSeq" id="XP_071906183.1"/>
    </source>
</evidence>
<dbReference type="InterPro" id="IPR036388">
    <property type="entry name" value="WH-like_DNA-bd_sf"/>
</dbReference>
<dbReference type="Gene3D" id="1.10.10.10">
    <property type="entry name" value="Winged helix-like DNA-binding domain superfamily/Winged helix DNA-binding domain"/>
    <property type="match status" value="1"/>
</dbReference>
<gene>
    <name evidence="13" type="primary">LOC140007347</name>
    <name evidence="12" type="synonym">LOC140007345</name>
</gene>
<evidence type="ECO:0000256" key="6">
    <source>
        <dbReference type="ARBA" id="ARBA00022741"/>
    </source>
</evidence>
<dbReference type="Gene3D" id="1.10.8.430">
    <property type="entry name" value="Helical domain of apoptotic protease-activating factors"/>
    <property type="match status" value="1"/>
</dbReference>
<evidence type="ECO:0000256" key="5">
    <source>
        <dbReference type="ARBA" id="ARBA00022737"/>
    </source>
</evidence>
<dbReference type="InterPro" id="IPR042197">
    <property type="entry name" value="Apaf_helical"/>
</dbReference>
<keyword evidence="8" id="KW-0067">ATP-binding</keyword>
<feature type="domain" description="NB-ARC" evidence="9">
    <location>
        <begin position="350"/>
        <end position="521"/>
    </location>
</feature>
<evidence type="ECO:0000256" key="2">
    <source>
        <dbReference type="ARBA" id="ARBA00008894"/>
    </source>
</evidence>
<keyword evidence="6" id="KW-0547">Nucleotide-binding</keyword>
<accession>A0ABM4UFY1</accession>
<protein>
    <submittedName>
        <fullName evidence="12 13">Late blight resistance protein homolog R1B-17</fullName>
    </submittedName>
</protein>
<sequence length="743" mass="84689">MCSPFIFSRVQFPESGARNVKIIPYVCEKWGNNDDASLGTLLVGLEAAISKTGQEIHSLCLTHSEMEDGVTDHNLENLACCFIKEFPFAEIKEWYLIFSYRLLRQSSNSLIKTDDLMGFILFLRLSVKLFFLKIFHSKHVSISDGSLMRVENWTPQSGMLHWIGCKRLLLYRVPSCLLESIKFIKATIAEKYLGTSPFNFPRTNELALTDSLPKSMMDLKSSQAGSAALVGRTVQIIQDKLDFFPSFLGKIVELRNEDEELQSLWDRVVDMAYREEFLVDSVLVGDCVDCFSMSFDSIAGEIKIIKSEALKISETKRLGVKVKEVTKTLDHMPSHRTKPTINDVVVGIDDEATAIINRLRKGSNQVQIVPIVGMPGLGKTTLAKKVYNDSIVMSHFYKRAWCTVSQVYHNKNLLLEILICLDSNVPDKIFKKSEEDLELEVKRRLQNNRYLIVLDDVWDTEAWKGLEATLPDNRNESRLILTSRNRNIAAPLGELDAGPHFIRSLRHDESWDLLVGKLFPGKNSHPPELCELQRQILEMCQGLPLIIIVLAGILANEDKCGWKQIVESLSSNVLSSTEQCIATLDLSYKNLPDHIKPCFLYFGAFPEDYEHNPKRLTWLWVADGLVQKAESKSSEDVANGYMISLVMVSKQSSTGRIKACRIHDLVHEFCVRKAKEEKFMQLACGYDELYTLNMQHNLRRLCIHSEPEHFCMSRLFVPTIRSLLFFSHGKRYNGPMFNISFIF</sequence>
<keyword evidence="3" id="KW-0963">Cytoplasm</keyword>
<keyword evidence="4" id="KW-0433">Leucine-rich repeat</keyword>
<dbReference type="Gene3D" id="3.40.50.300">
    <property type="entry name" value="P-loop containing nucleotide triphosphate hydrolases"/>
    <property type="match status" value="1"/>
</dbReference>
<dbReference type="PANTHER" id="PTHR23155">
    <property type="entry name" value="DISEASE RESISTANCE PROTEIN RP"/>
    <property type="match status" value="1"/>
</dbReference>
<dbReference type="InterPro" id="IPR058922">
    <property type="entry name" value="WHD_DRP"/>
</dbReference>
<dbReference type="GeneID" id="140007347"/>
<feature type="domain" description="Disease resistance protein winged helix" evidence="10">
    <location>
        <begin position="605"/>
        <end position="669"/>
    </location>
</feature>
<evidence type="ECO:0000256" key="1">
    <source>
        <dbReference type="ARBA" id="ARBA00004496"/>
    </source>
</evidence>
<dbReference type="SUPFAM" id="SSF52540">
    <property type="entry name" value="P-loop containing nucleoside triphosphate hydrolases"/>
    <property type="match status" value="1"/>
</dbReference>
<keyword evidence="5" id="KW-0677">Repeat</keyword>
<proteinExistence type="inferred from homology"/>
<reference evidence="12 13" key="1">
    <citation type="submission" date="2025-05" db="UniProtKB">
        <authorList>
            <consortium name="RefSeq"/>
        </authorList>
    </citation>
    <scope>IDENTIFICATION</scope>
    <source>
        <tissue evidence="12 13">Leaves</tissue>
    </source>
</reference>
<dbReference type="RefSeq" id="XP_071906181.1">
    <property type="nucleotide sequence ID" value="XM_072050080.1"/>
</dbReference>
<dbReference type="InterPro" id="IPR044974">
    <property type="entry name" value="Disease_R_plants"/>
</dbReference>
<evidence type="ECO:0000313" key="11">
    <source>
        <dbReference type="Proteomes" id="UP001652660"/>
    </source>
</evidence>
<dbReference type="InterPro" id="IPR002182">
    <property type="entry name" value="NB-ARC"/>
</dbReference>
<dbReference type="PANTHER" id="PTHR23155:SF1152">
    <property type="entry name" value="AAA+ ATPASE DOMAIN-CONTAINING PROTEIN"/>
    <property type="match status" value="1"/>
</dbReference>
<name>A0ABM4UFY1_COFAR</name>
<dbReference type="Pfam" id="PF23559">
    <property type="entry name" value="WHD_DRP"/>
    <property type="match status" value="1"/>
</dbReference>
<evidence type="ECO:0000259" key="10">
    <source>
        <dbReference type="Pfam" id="PF23559"/>
    </source>
</evidence>
<keyword evidence="7" id="KW-0611">Plant defense</keyword>
<dbReference type="PRINTS" id="PR00364">
    <property type="entry name" value="DISEASERSIST"/>
</dbReference>
<evidence type="ECO:0000256" key="7">
    <source>
        <dbReference type="ARBA" id="ARBA00022821"/>
    </source>
</evidence>
<evidence type="ECO:0000256" key="8">
    <source>
        <dbReference type="ARBA" id="ARBA00022840"/>
    </source>
</evidence>
<organism evidence="11 13">
    <name type="scientific">Coffea arabica</name>
    <name type="common">Arabian coffee</name>
    <dbReference type="NCBI Taxonomy" id="13443"/>
    <lineage>
        <taxon>Eukaryota</taxon>
        <taxon>Viridiplantae</taxon>
        <taxon>Streptophyta</taxon>
        <taxon>Embryophyta</taxon>
        <taxon>Tracheophyta</taxon>
        <taxon>Spermatophyta</taxon>
        <taxon>Magnoliopsida</taxon>
        <taxon>eudicotyledons</taxon>
        <taxon>Gunneridae</taxon>
        <taxon>Pentapetalae</taxon>
        <taxon>asterids</taxon>
        <taxon>lamiids</taxon>
        <taxon>Gentianales</taxon>
        <taxon>Rubiaceae</taxon>
        <taxon>Ixoroideae</taxon>
        <taxon>Gardenieae complex</taxon>
        <taxon>Bertiereae - Coffeeae clade</taxon>
        <taxon>Coffeeae</taxon>
        <taxon>Coffea</taxon>
    </lineage>
</organism>
<comment type="similarity">
    <text evidence="2">Belongs to the disease resistance NB-LRR family.</text>
</comment>
<dbReference type="Pfam" id="PF00931">
    <property type="entry name" value="NB-ARC"/>
    <property type="match status" value="1"/>
</dbReference>
<evidence type="ECO:0000259" key="9">
    <source>
        <dbReference type="Pfam" id="PF00931"/>
    </source>
</evidence>
<evidence type="ECO:0000256" key="3">
    <source>
        <dbReference type="ARBA" id="ARBA00022490"/>
    </source>
</evidence>